<evidence type="ECO:0000313" key="2">
    <source>
        <dbReference type="Proteomes" id="UP001168821"/>
    </source>
</evidence>
<organism evidence="1 2">
    <name type="scientific">Zophobas morio</name>
    <dbReference type="NCBI Taxonomy" id="2755281"/>
    <lineage>
        <taxon>Eukaryota</taxon>
        <taxon>Metazoa</taxon>
        <taxon>Ecdysozoa</taxon>
        <taxon>Arthropoda</taxon>
        <taxon>Hexapoda</taxon>
        <taxon>Insecta</taxon>
        <taxon>Pterygota</taxon>
        <taxon>Neoptera</taxon>
        <taxon>Endopterygota</taxon>
        <taxon>Coleoptera</taxon>
        <taxon>Polyphaga</taxon>
        <taxon>Cucujiformia</taxon>
        <taxon>Tenebrionidae</taxon>
        <taxon>Zophobas</taxon>
    </lineage>
</organism>
<dbReference type="AlphaFoldDB" id="A0AA38HNR6"/>
<protein>
    <submittedName>
        <fullName evidence="1">Uncharacterized protein</fullName>
    </submittedName>
</protein>
<sequence>MCPIHFKWNPVLPGDEISATLSCICVKPAITGKEALLNFRKELQEGKSFFKSVPSLLKKNQHIKVNEYFTFKYTAVKIELEEELRALRQSNFTNLQGGQWGKTTSPGPTETIIENHSYSHTAQGERRCEAVRAQEIEELVAYYVLTVGRQAILEMFVLDITNMVSGTLHQKPTRTENSQKGKKDKRGYILSGENNSLLENKVELCHSRTYSLL</sequence>
<name>A0AA38HNR6_9CUCU</name>
<keyword evidence="2" id="KW-1185">Reference proteome</keyword>
<comment type="caution">
    <text evidence="1">The sequence shown here is derived from an EMBL/GenBank/DDBJ whole genome shotgun (WGS) entry which is preliminary data.</text>
</comment>
<accession>A0AA38HNR6</accession>
<reference evidence="1" key="1">
    <citation type="journal article" date="2023" name="G3 (Bethesda)">
        <title>Whole genome assemblies of Zophobas morio and Tenebrio molitor.</title>
        <authorList>
            <person name="Kaur S."/>
            <person name="Stinson S.A."/>
            <person name="diCenzo G.C."/>
        </authorList>
    </citation>
    <scope>NUCLEOTIDE SEQUENCE</scope>
    <source>
        <strain evidence="1">QUZm001</strain>
    </source>
</reference>
<evidence type="ECO:0000313" key="1">
    <source>
        <dbReference type="EMBL" id="KAJ3630105.1"/>
    </source>
</evidence>
<proteinExistence type="predicted"/>
<dbReference type="EMBL" id="JALNTZ010000831">
    <property type="protein sequence ID" value="KAJ3630105.1"/>
    <property type="molecule type" value="Genomic_DNA"/>
</dbReference>
<gene>
    <name evidence="1" type="ORF">Zmor_027070</name>
</gene>
<dbReference type="Proteomes" id="UP001168821">
    <property type="component" value="Unassembled WGS sequence"/>
</dbReference>